<proteinExistence type="predicted"/>
<evidence type="ECO:0000256" key="2">
    <source>
        <dbReference type="SAM" id="Phobius"/>
    </source>
</evidence>
<name>A0AAV5SHT3_9BILA</name>
<reference evidence="3" key="1">
    <citation type="submission" date="2023-10" db="EMBL/GenBank/DDBJ databases">
        <title>Genome assembly of Pristionchus species.</title>
        <authorList>
            <person name="Yoshida K."/>
            <person name="Sommer R.J."/>
        </authorList>
    </citation>
    <scope>NUCLEOTIDE SEQUENCE</scope>
    <source>
        <strain evidence="3">RS0144</strain>
    </source>
</reference>
<dbReference type="PANTHER" id="PTHR38553:SF1">
    <property type="entry name" value="G PROTEIN-COUPLED RECEPTOR"/>
    <property type="match status" value="1"/>
</dbReference>
<feature type="region of interest" description="Disordered" evidence="1">
    <location>
        <begin position="421"/>
        <end position="454"/>
    </location>
</feature>
<comment type="caution">
    <text evidence="3">The sequence shown here is derived from an EMBL/GenBank/DDBJ whole genome shotgun (WGS) entry which is preliminary data.</text>
</comment>
<gene>
    <name evidence="3" type="ORF">PENTCL1PPCAC_4619</name>
</gene>
<feature type="transmembrane region" description="Helical" evidence="2">
    <location>
        <begin position="224"/>
        <end position="243"/>
    </location>
</feature>
<keyword evidence="2" id="KW-0472">Membrane</keyword>
<dbReference type="PANTHER" id="PTHR38553">
    <property type="entry name" value="PROTEIN CBG19621"/>
    <property type="match status" value="1"/>
</dbReference>
<feature type="compositionally biased region" description="Polar residues" evidence="1">
    <location>
        <begin position="433"/>
        <end position="448"/>
    </location>
</feature>
<keyword evidence="2" id="KW-1133">Transmembrane helix</keyword>
<organism evidence="3 4">
    <name type="scientific">Pristionchus entomophagus</name>
    <dbReference type="NCBI Taxonomy" id="358040"/>
    <lineage>
        <taxon>Eukaryota</taxon>
        <taxon>Metazoa</taxon>
        <taxon>Ecdysozoa</taxon>
        <taxon>Nematoda</taxon>
        <taxon>Chromadorea</taxon>
        <taxon>Rhabditida</taxon>
        <taxon>Rhabditina</taxon>
        <taxon>Diplogasteromorpha</taxon>
        <taxon>Diplogasteroidea</taxon>
        <taxon>Neodiplogasteridae</taxon>
        <taxon>Pristionchus</taxon>
    </lineage>
</organism>
<dbReference type="EMBL" id="BTSX01000002">
    <property type="protein sequence ID" value="GMS82444.1"/>
    <property type="molecule type" value="Genomic_DNA"/>
</dbReference>
<protein>
    <recommendedName>
        <fullName evidence="5">Transmembrane protein</fullName>
    </recommendedName>
</protein>
<keyword evidence="4" id="KW-1185">Reference proteome</keyword>
<evidence type="ECO:0008006" key="5">
    <source>
        <dbReference type="Google" id="ProtNLM"/>
    </source>
</evidence>
<feature type="transmembrane region" description="Helical" evidence="2">
    <location>
        <begin position="85"/>
        <end position="104"/>
    </location>
</feature>
<feature type="transmembrane region" description="Helical" evidence="2">
    <location>
        <begin position="53"/>
        <end position="73"/>
    </location>
</feature>
<dbReference type="Proteomes" id="UP001432027">
    <property type="component" value="Unassembled WGS sequence"/>
</dbReference>
<feature type="region of interest" description="Disordered" evidence="1">
    <location>
        <begin position="334"/>
        <end position="392"/>
    </location>
</feature>
<evidence type="ECO:0000256" key="1">
    <source>
        <dbReference type="SAM" id="MobiDB-lite"/>
    </source>
</evidence>
<accession>A0AAV5SHT3</accession>
<evidence type="ECO:0000313" key="4">
    <source>
        <dbReference type="Proteomes" id="UP001432027"/>
    </source>
</evidence>
<feature type="transmembrane region" description="Helical" evidence="2">
    <location>
        <begin position="181"/>
        <end position="204"/>
    </location>
</feature>
<feature type="non-terminal residue" evidence="3">
    <location>
        <position position="1"/>
    </location>
</feature>
<keyword evidence="2" id="KW-0812">Transmembrane</keyword>
<feature type="transmembrane region" description="Helical" evidence="2">
    <location>
        <begin position="151"/>
        <end position="169"/>
    </location>
</feature>
<sequence>SLQFSDAWSWVRSMLEPLPDKSYENSTERGNRTFDVFCANCVANYDKIACIRAATVAFLGVLTAGIAIGRVFSLHATRRLSPLKLFLYYLLVMHLAAGSLEWIFGWTTQITLFISYAKSVELLIVCYFYLDVATRMMQWNTAAGKSLTLGSLFLMFSFFTAFVGLGFLLSIEPWADCHAPYWIWFSLGQLLTVQLMVSSFLMIIHRINRMSSAPSIRRSQRTQILCLLYVYEISAFVDCAWHVSMFMMGDDKKGCSGIFHHNQLIYTGVKLPYDVASFLMPVWAILYVFRPSVKSSSIMDEPDSNEESMSGSSTHSTTNIIVVRNWQRRYRPLNTSRSEGGYRTRSEDRNFVDPSRQVRRARRAGERGQGAPTVRRVASAPSIVPPTSRRHSVSRSLISSPLYPIPEEPFITHSYTNRRLSYDEDDDEGLPGSTMTANSSIDNVSTSGLVDGER</sequence>
<feature type="transmembrane region" description="Helical" evidence="2">
    <location>
        <begin position="110"/>
        <end position="130"/>
    </location>
</feature>
<dbReference type="AlphaFoldDB" id="A0AAV5SHT3"/>
<feature type="compositionally biased region" description="Basic and acidic residues" evidence="1">
    <location>
        <begin position="340"/>
        <end position="351"/>
    </location>
</feature>
<evidence type="ECO:0000313" key="3">
    <source>
        <dbReference type="EMBL" id="GMS82444.1"/>
    </source>
</evidence>